<dbReference type="PANTHER" id="PTHR31793:SF37">
    <property type="entry name" value="ACYL-COA THIOESTER HYDROLASE YBGC"/>
    <property type="match status" value="1"/>
</dbReference>
<dbReference type="PATRIC" id="fig|1122169.6.peg.1082"/>
<dbReference type="PANTHER" id="PTHR31793">
    <property type="entry name" value="4-HYDROXYBENZOYL-COA THIOESTERASE FAMILY MEMBER"/>
    <property type="match status" value="1"/>
</dbReference>
<dbReference type="Proteomes" id="UP000054600">
    <property type="component" value="Unassembled WGS sequence"/>
</dbReference>
<keyword evidence="4" id="KW-1185">Reference proteome</keyword>
<reference evidence="3 4" key="1">
    <citation type="submission" date="2015-11" db="EMBL/GenBank/DDBJ databases">
        <title>Genomic analysis of 38 Legionella species identifies large and diverse effector repertoires.</title>
        <authorList>
            <person name="Burstein D."/>
            <person name="Amaro F."/>
            <person name="Zusman T."/>
            <person name="Lifshitz Z."/>
            <person name="Cohen O."/>
            <person name="Gilbert J.A."/>
            <person name="Pupko T."/>
            <person name="Shuman H.A."/>
            <person name="Segal G."/>
        </authorList>
    </citation>
    <scope>NUCLEOTIDE SEQUENCE [LARGE SCALE GENOMIC DNA]</scope>
    <source>
        <strain evidence="3 4">ATCC 49655</strain>
    </source>
</reference>
<evidence type="ECO:0000313" key="4">
    <source>
        <dbReference type="Proteomes" id="UP000054600"/>
    </source>
</evidence>
<dbReference type="FunFam" id="3.10.129.10:FF:000004">
    <property type="entry name" value="Tol-pal system-associated acyl-CoA thioesterase"/>
    <property type="match status" value="1"/>
</dbReference>
<dbReference type="InterPro" id="IPR050563">
    <property type="entry name" value="4-hydroxybenzoyl-CoA_TE"/>
</dbReference>
<dbReference type="NCBIfam" id="TIGR00051">
    <property type="entry name" value="YbgC/FadM family acyl-CoA thioesterase"/>
    <property type="match status" value="1"/>
</dbReference>
<protein>
    <submittedName>
        <fullName evidence="3">Esterase</fullName>
    </submittedName>
</protein>
<dbReference type="EMBL" id="LNYW01000030">
    <property type="protein sequence ID" value="KTD62764.1"/>
    <property type="molecule type" value="Genomic_DNA"/>
</dbReference>
<accession>A0A0W0Z0W4</accession>
<dbReference type="InterPro" id="IPR006684">
    <property type="entry name" value="YbgC/YbaW"/>
</dbReference>
<dbReference type="CDD" id="cd00586">
    <property type="entry name" value="4HBT"/>
    <property type="match status" value="1"/>
</dbReference>
<dbReference type="STRING" id="1122169.Lsha_0938"/>
<gene>
    <name evidence="3" type="ORF">Lsha_0938</name>
</gene>
<organism evidence="3 4">
    <name type="scientific">Legionella shakespearei DSM 23087</name>
    <dbReference type="NCBI Taxonomy" id="1122169"/>
    <lineage>
        <taxon>Bacteria</taxon>
        <taxon>Pseudomonadati</taxon>
        <taxon>Pseudomonadota</taxon>
        <taxon>Gammaproteobacteria</taxon>
        <taxon>Legionellales</taxon>
        <taxon>Legionellaceae</taxon>
        <taxon>Legionella</taxon>
    </lineage>
</organism>
<evidence type="ECO:0000256" key="2">
    <source>
        <dbReference type="ARBA" id="ARBA00022801"/>
    </source>
</evidence>
<evidence type="ECO:0000313" key="3">
    <source>
        <dbReference type="EMBL" id="KTD62764.1"/>
    </source>
</evidence>
<evidence type="ECO:0000256" key="1">
    <source>
        <dbReference type="ARBA" id="ARBA00005953"/>
    </source>
</evidence>
<comment type="caution">
    <text evidence="3">The sequence shown here is derived from an EMBL/GenBank/DDBJ whole genome shotgun (WGS) entry which is preliminary data.</text>
</comment>
<dbReference type="SUPFAM" id="SSF54637">
    <property type="entry name" value="Thioesterase/thiol ester dehydrase-isomerase"/>
    <property type="match status" value="1"/>
</dbReference>
<keyword evidence="2" id="KW-0378">Hydrolase</keyword>
<dbReference type="InterPro" id="IPR029069">
    <property type="entry name" value="HotDog_dom_sf"/>
</dbReference>
<dbReference type="Gene3D" id="3.10.129.10">
    <property type="entry name" value="Hotdog Thioesterase"/>
    <property type="match status" value="1"/>
</dbReference>
<dbReference type="RefSeq" id="WP_018578225.1">
    <property type="nucleotide sequence ID" value="NZ_KB892426.1"/>
</dbReference>
<dbReference type="eggNOG" id="COG0824">
    <property type="taxonomic scope" value="Bacteria"/>
</dbReference>
<dbReference type="OrthoDB" id="9808429at2"/>
<dbReference type="AlphaFoldDB" id="A0A0W0Z0W4"/>
<sequence length="129" mass="15103">MNSQHIHQCNVRVYSEDVDYMGIVYHANYLRYFERARTELLRQKQLLLSDLKQLEVLFAISEVNMRYIKPALLDDLLTIETEIIERKACSFIFKQSMLNQQGKLLCDANIKAVCVDGRLKPRRLPDIIG</sequence>
<comment type="similarity">
    <text evidence="1">Belongs to the 4-hydroxybenzoyl-CoA thioesterase family.</text>
</comment>
<name>A0A0W0Z0W4_9GAMM</name>
<dbReference type="Pfam" id="PF13279">
    <property type="entry name" value="4HBT_2"/>
    <property type="match status" value="1"/>
</dbReference>
<dbReference type="GO" id="GO:0047617">
    <property type="term" value="F:fatty acyl-CoA hydrolase activity"/>
    <property type="evidence" value="ECO:0007669"/>
    <property type="project" value="TreeGrafter"/>
</dbReference>
<dbReference type="PIRSF" id="PIRSF003230">
    <property type="entry name" value="YbgC"/>
    <property type="match status" value="1"/>
</dbReference>
<proteinExistence type="inferred from homology"/>